<feature type="non-terminal residue" evidence="1">
    <location>
        <position position="1"/>
    </location>
</feature>
<organism evidence="1">
    <name type="scientific">marine sediment metagenome</name>
    <dbReference type="NCBI Taxonomy" id="412755"/>
    <lineage>
        <taxon>unclassified sequences</taxon>
        <taxon>metagenomes</taxon>
        <taxon>ecological metagenomes</taxon>
    </lineage>
</organism>
<sequence length="30" mass="3249">LETKSDTPRDYRMPEAVSSLRVTLGGVAKA</sequence>
<gene>
    <name evidence="1" type="ORF">S12H4_30497</name>
</gene>
<protein>
    <submittedName>
        <fullName evidence="1">Uncharacterized protein</fullName>
    </submittedName>
</protein>
<reference evidence="1" key="1">
    <citation type="journal article" date="2014" name="Front. Microbiol.">
        <title>High frequency of phylogenetically diverse reductive dehalogenase-homologous genes in deep subseafloor sedimentary metagenomes.</title>
        <authorList>
            <person name="Kawai M."/>
            <person name="Futagami T."/>
            <person name="Toyoda A."/>
            <person name="Takaki Y."/>
            <person name="Nishi S."/>
            <person name="Hori S."/>
            <person name="Arai W."/>
            <person name="Tsubouchi T."/>
            <person name="Morono Y."/>
            <person name="Uchiyama I."/>
            <person name="Ito T."/>
            <person name="Fujiyama A."/>
            <person name="Inagaki F."/>
            <person name="Takami H."/>
        </authorList>
    </citation>
    <scope>NUCLEOTIDE SEQUENCE</scope>
    <source>
        <strain evidence="1">Expedition CK06-06</strain>
    </source>
</reference>
<accession>X1TS11</accession>
<comment type="caution">
    <text evidence="1">The sequence shown here is derived from an EMBL/GenBank/DDBJ whole genome shotgun (WGS) entry which is preliminary data.</text>
</comment>
<evidence type="ECO:0000313" key="1">
    <source>
        <dbReference type="EMBL" id="GAI90350.1"/>
    </source>
</evidence>
<proteinExistence type="predicted"/>
<name>X1TS11_9ZZZZ</name>
<dbReference type="AlphaFoldDB" id="X1TS11"/>
<dbReference type="EMBL" id="BARW01017693">
    <property type="protein sequence ID" value="GAI90350.1"/>
    <property type="molecule type" value="Genomic_DNA"/>
</dbReference>